<feature type="transmembrane region" description="Helical" evidence="2">
    <location>
        <begin position="69"/>
        <end position="88"/>
    </location>
</feature>
<proteinExistence type="predicted"/>
<evidence type="ECO:0000256" key="2">
    <source>
        <dbReference type="SAM" id="Phobius"/>
    </source>
</evidence>
<protein>
    <recommendedName>
        <fullName evidence="5">DUF1097 domain-containing protein</fullName>
    </recommendedName>
</protein>
<feature type="transmembrane region" description="Helical" evidence="2">
    <location>
        <begin position="128"/>
        <end position="146"/>
    </location>
</feature>
<sequence>MAAVLVVIVSSALDLELESVALLGGALGAVVALVPDRTPLVRLGGFAAGFVAAWIGYVVRAALLPDTAGGRAVAVGLVVLLCVGITAASMNRLPLWTTLLGTAALSGAYEFTFAAAPPELASTSVSTATTLLFNVAVGFLAAALVAPSPRPEGATGHRSSAPSDDSTKTSGTPRTPKKTSADSGDSKLDDFMMEKTK</sequence>
<evidence type="ECO:0000313" key="4">
    <source>
        <dbReference type="Proteomes" id="UP000683575"/>
    </source>
</evidence>
<keyword evidence="2" id="KW-0812">Transmembrane</keyword>
<dbReference type="EMBL" id="CP077062">
    <property type="protein sequence ID" value="QWZ09419.1"/>
    <property type="molecule type" value="Genomic_DNA"/>
</dbReference>
<evidence type="ECO:0008006" key="5">
    <source>
        <dbReference type="Google" id="ProtNLM"/>
    </source>
</evidence>
<reference evidence="3" key="1">
    <citation type="submission" date="2021-06" db="EMBL/GenBank/DDBJ databases">
        <title>Complete genome sequence of Nocardioides sp. G188.</title>
        <authorList>
            <person name="Im W.-T."/>
        </authorList>
    </citation>
    <scope>NUCLEOTIDE SEQUENCE</scope>
    <source>
        <strain evidence="3">G188</strain>
    </source>
</reference>
<accession>A0A975T0N2</accession>
<feature type="compositionally biased region" description="Polar residues" evidence="1">
    <location>
        <begin position="157"/>
        <end position="173"/>
    </location>
</feature>
<dbReference type="Proteomes" id="UP000683575">
    <property type="component" value="Chromosome"/>
</dbReference>
<keyword evidence="2" id="KW-0472">Membrane</keyword>
<keyword evidence="4" id="KW-1185">Reference proteome</keyword>
<evidence type="ECO:0000313" key="3">
    <source>
        <dbReference type="EMBL" id="QWZ09419.1"/>
    </source>
</evidence>
<dbReference type="AlphaFoldDB" id="A0A975T0N2"/>
<dbReference type="RefSeq" id="WP_216941265.1">
    <property type="nucleotide sequence ID" value="NZ_CP077062.1"/>
</dbReference>
<dbReference type="KEGG" id="nps:KRR39_06525"/>
<organism evidence="3 4">
    <name type="scientific">Nocardioides panacis</name>
    <dbReference type="NCBI Taxonomy" id="2849501"/>
    <lineage>
        <taxon>Bacteria</taxon>
        <taxon>Bacillati</taxon>
        <taxon>Actinomycetota</taxon>
        <taxon>Actinomycetes</taxon>
        <taxon>Propionibacteriales</taxon>
        <taxon>Nocardioidaceae</taxon>
        <taxon>Nocardioides</taxon>
    </lineage>
</organism>
<feature type="transmembrane region" description="Helical" evidence="2">
    <location>
        <begin position="95"/>
        <end position="116"/>
    </location>
</feature>
<feature type="compositionally biased region" description="Basic and acidic residues" evidence="1">
    <location>
        <begin position="184"/>
        <end position="197"/>
    </location>
</feature>
<evidence type="ECO:0000256" key="1">
    <source>
        <dbReference type="SAM" id="MobiDB-lite"/>
    </source>
</evidence>
<feature type="transmembrane region" description="Helical" evidence="2">
    <location>
        <begin position="20"/>
        <end position="36"/>
    </location>
</feature>
<gene>
    <name evidence="3" type="ORF">KRR39_06525</name>
</gene>
<feature type="transmembrane region" description="Helical" evidence="2">
    <location>
        <begin position="43"/>
        <end position="63"/>
    </location>
</feature>
<feature type="region of interest" description="Disordered" evidence="1">
    <location>
        <begin position="149"/>
        <end position="197"/>
    </location>
</feature>
<keyword evidence="2" id="KW-1133">Transmembrane helix</keyword>
<name>A0A975T0N2_9ACTN</name>